<evidence type="ECO:0000313" key="1">
    <source>
        <dbReference type="EMBL" id="VDM00720.1"/>
    </source>
</evidence>
<dbReference type="AlphaFoldDB" id="A0A183TCY6"/>
<evidence type="ECO:0000313" key="3">
    <source>
        <dbReference type="WBParaSite" id="SSLN_0001487601-mRNA-1"/>
    </source>
</evidence>
<reference evidence="3" key="1">
    <citation type="submission" date="2016-06" db="UniProtKB">
        <authorList>
            <consortium name="WormBaseParasite"/>
        </authorList>
    </citation>
    <scope>IDENTIFICATION</scope>
</reference>
<reference evidence="1 2" key="2">
    <citation type="submission" date="2018-11" db="EMBL/GenBank/DDBJ databases">
        <authorList>
            <consortium name="Pathogen Informatics"/>
        </authorList>
    </citation>
    <scope>NUCLEOTIDE SEQUENCE [LARGE SCALE GENOMIC DNA]</scope>
    <source>
        <strain evidence="1 2">NST_G2</strain>
    </source>
</reference>
<dbReference type="OrthoDB" id="6254224at2759"/>
<protein>
    <submittedName>
        <fullName evidence="3">Cilia- and flagella-associated protein 157</fullName>
    </submittedName>
</protein>
<gene>
    <name evidence="1" type="ORF">SSLN_LOCUS14334</name>
</gene>
<dbReference type="WBParaSite" id="SSLN_0001487601-mRNA-1">
    <property type="protein sequence ID" value="SSLN_0001487601-mRNA-1"/>
    <property type="gene ID" value="SSLN_0001487601"/>
</dbReference>
<accession>A0A183TCY6</accession>
<organism evidence="3">
    <name type="scientific">Schistocephalus solidus</name>
    <name type="common">Tapeworm</name>
    <dbReference type="NCBI Taxonomy" id="70667"/>
    <lineage>
        <taxon>Eukaryota</taxon>
        <taxon>Metazoa</taxon>
        <taxon>Spiralia</taxon>
        <taxon>Lophotrochozoa</taxon>
        <taxon>Platyhelminthes</taxon>
        <taxon>Cestoda</taxon>
        <taxon>Eucestoda</taxon>
        <taxon>Diphyllobothriidea</taxon>
        <taxon>Diphyllobothriidae</taxon>
        <taxon>Schistocephalus</taxon>
    </lineage>
</organism>
<dbReference type="Proteomes" id="UP000275846">
    <property type="component" value="Unassembled WGS sequence"/>
</dbReference>
<sequence length="325" mass="37313">MLTYAERQLDQFAEIKARKMEMDEKMALIKEAIANEKLKKKELFVLDIGFLIEKNRVANIHLYELRGQIFSLMQELEKKKLRLLNAFNTASDKRMRENKYNSLIKNTDLSVQFQNLGARVNGLMARQDSLQAEQQELARNVGLTDEVNAIFEKKTKDTVKSSWYLPGVVVDEMIARRSVLESLLAVISSPMSILGETISRHFGKLFPGHLVTHIHPALLLYFQFDYYELAWLGMPFGLYGKLALHRGSSVASLKTALAKDWQKNDDDALRLSGDEYCLAQMEEFVQYLHKEIWRTKEVIRRAYVTQTGADHSALPLDIPRLPFGA</sequence>
<evidence type="ECO:0000313" key="2">
    <source>
        <dbReference type="Proteomes" id="UP000275846"/>
    </source>
</evidence>
<name>A0A183TCY6_SCHSO</name>
<proteinExistence type="predicted"/>
<keyword evidence="2" id="KW-1185">Reference proteome</keyword>
<dbReference type="EMBL" id="UYSU01038867">
    <property type="protein sequence ID" value="VDM00720.1"/>
    <property type="molecule type" value="Genomic_DNA"/>
</dbReference>